<keyword evidence="9" id="KW-1185">Reference proteome</keyword>
<dbReference type="GO" id="GO:0008270">
    <property type="term" value="F:zinc ion binding"/>
    <property type="evidence" value="ECO:0007669"/>
    <property type="project" value="UniProtKB-KW"/>
</dbReference>
<dbReference type="Pfam" id="PF00564">
    <property type="entry name" value="PB1"/>
    <property type="match status" value="1"/>
</dbReference>
<dbReference type="SMART" id="SM00291">
    <property type="entry name" value="ZnF_ZZ"/>
    <property type="match status" value="1"/>
</dbReference>
<dbReference type="InterPro" id="IPR053793">
    <property type="entry name" value="PB1-like"/>
</dbReference>
<evidence type="ECO:0000259" key="7">
    <source>
        <dbReference type="PROSITE" id="PS50135"/>
    </source>
</evidence>
<dbReference type="GO" id="GO:0016235">
    <property type="term" value="C:aggresome"/>
    <property type="evidence" value="ECO:0007669"/>
    <property type="project" value="TreeGrafter"/>
</dbReference>
<dbReference type="InterPro" id="IPR000433">
    <property type="entry name" value="Znf_ZZ"/>
</dbReference>
<dbReference type="GO" id="GO:0005080">
    <property type="term" value="F:protein kinase C binding"/>
    <property type="evidence" value="ECO:0007669"/>
    <property type="project" value="TreeGrafter"/>
</dbReference>
<feature type="domain" description="PB1" evidence="8">
    <location>
        <begin position="6"/>
        <end position="90"/>
    </location>
</feature>
<evidence type="ECO:0000313" key="9">
    <source>
        <dbReference type="Proteomes" id="UP000095283"/>
    </source>
</evidence>
<evidence type="ECO:0000256" key="6">
    <source>
        <dbReference type="SAM" id="MobiDB-lite"/>
    </source>
</evidence>
<evidence type="ECO:0000313" key="10">
    <source>
        <dbReference type="WBParaSite" id="Hba_14073"/>
    </source>
</evidence>
<feature type="region of interest" description="Disordered" evidence="6">
    <location>
        <begin position="386"/>
        <end position="413"/>
    </location>
</feature>
<evidence type="ECO:0000256" key="5">
    <source>
        <dbReference type="PROSITE-ProRule" id="PRU00228"/>
    </source>
</evidence>
<dbReference type="GO" id="GO:0005634">
    <property type="term" value="C:nucleus"/>
    <property type="evidence" value="ECO:0007669"/>
    <property type="project" value="UniProtKB-SubCell"/>
</dbReference>
<dbReference type="GO" id="GO:0035973">
    <property type="term" value="P:aggrephagy"/>
    <property type="evidence" value="ECO:0007669"/>
    <property type="project" value="TreeGrafter"/>
</dbReference>
<name>A0A1I7X8V1_HETBA</name>
<evidence type="ECO:0000259" key="8">
    <source>
        <dbReference type="PROSITE" id="PS51745"/>
    </source>
</evidence>
<dbReference type="Gene3D" id="1.10.10.60">
    <property type="entry name" value="Homeodomain-like"/>
    <property type="match status" value="1"/>
</dbReference>
<organism evidence="9 10">
    <name type="scientific">Heterorhabditis bacteriophora</name>
    <name type="common">Entomopathogenic nematode worm</name>
    <dbReference type="NCBI Taxonomy" id="37862"/>
    <lineage>
        <taxon>Eukaryota</taxon>
        <taxon>Metazoa</taxon>
        <taxon>Ecdysozoa</taxon>
        <taxon>Nematoda</taxon>
        <taxon>Chromadorea</taxon>
        <taxon>Rhabditida</taxon>
        <taxon>Rhabditina</taxon>
        <taxon>Rhabditomorpha</taxon>
        <taxon>Strongyloidea</taxon>
        <taxon>Heterorhabditidae</taxon>
        <taxon>Heterorhabditis</taxon>
    </lineage>
</organism>
<keyword evidence="2" id="KW-0479">Metal-binding</keyword>
<dbReference type="Proteomes" id="UP000095283">
    <property type="component" value="Unplaced"/>
</dbReference>
<dbReference type="Gene3D" id="3.30.60.90">
    <property type="match status" value="1"/>
</dbReference>
<dbReference type="PANTHER" id="PTHR15090:SF0">
    <property type="entry name" value="SEQUESTOSOME-1"/>
    <property type="match status" value="1"/>
</dbReference>
<dbReference type="GO" id="GO:0003677">
    <property type="term" value="F:DNA binding"/>
    <property type="evidence" value="ECO:0007669"/>
    <property type="project" value="InterPro"/>
</dbReference>
<feature type="region of interest" description="Disordered" evidence="6">
    <location>
        <begin position="247"/>
        <end position="296"/>
    </location>
</feature>
<dbReference type="PROSITE" id="PS51745">
    <property type="entry name" value="PB1"/>
    <property type="match status" value="1"/>
</dbReference>
<protein>
    <submittedName>
        <fullName evidence="10">ZZ-type domain-containing protein</fullName>
    </submittedName>
</protein>
<feature type="compositionally biased region" description="Polar residues" evidence="6">
    <location>
        <begin position="247"/>
        <end position="269"/>
    </location>
</feature>
<comment type="subcellular location">
    <subcellularLocation>
        <location evidence="1">Nucleus</location>
    </subcellularLocation>
</comment>
<dbReference type="Pfam" id="PF00569">
    <property type="entry name" value="ZZ"/>
    <property type="match status" value="1"/>
</dbReference>
<dbReference type="SUPFAM" id="SSF57850">
    <property type="entry name" value="RING/U-box"/>
    <property type="match status" value="1"/>
</dbReference>
<dbReference type="CDD" id="cd05992">
    <property type="entry name" value="PB1"/>
    <property type="match status" value="1"/>
</dbReference>
<dbReference type="GO" id="GO:0000423">
    <property type="term" value="P:mitophagy"/>
    <property type="evidence" value="ECO:0007669"/>
    <property type="project" value="TreeGrafter"/>
</dbReference>
<dbReference type="GO" id="GO:0007032">
    <property type="term" value="P:endosome organization"/>
    <property type="evidence" value="ECO:0007669"/>
    <property type="project" value="TreeGrafter"/>
</dbReference>
<dbReference type="GO" id="GO:0070530">
    <property type="term" value="F:K63-linked polyubiquitin modification-dependent protein binding"/>
    <property type="evidence" value="ECO:0007669"/>
    <property type="project" value="TreeGrafter"/>
</dbReference>
<dbReference type="SMART" id="SM00666">
    <property type="entry name" value="PB1"/>
    <property type="match status" value="1"/>
</dbReference>
<accession>A0A1I7X8V1</accession>
<dbReference type="Pfam" id="PF11427">
    <property type="entry name" value="HTH_Tnp_Tc3_1"/>
    <property type="match status" value="1"/>
</dbReference>
<dbReference type="AlphaFoldDB" id="A0A1I7X8V1"/>
<dbReference type="PROSITE" id="PS50135">
    <property type="entry name" value="ZF_ZZ_2"/>
    <property type="match status" value="1"/>
</dbReference>
<dbReference type="SUPFAM" id="SSF46689">
    <property type="entry name" value="Homeodomain-like"/>
    <property type="match status" value="1"/>
</dbReference>
<dbReference type="PROSITE" id="PS01357">
    <property type="entry name" value="ZF_ZZ_1"/>
    <property type="match status" value="1"/>
</dbReference>
<evidence type="ECO:0000256" key="1">
    <source>
        <dbReference type="ARBA" id="ARBA00004123"/>
    </source>
</evidence>
<feature type="domain" description="ZZ-type" evidence="7">
    <location>
        <begin position="106"/>
        <end position="157"/>
    </location>
</feature>
<dbReference type="Gene3D" id="3.10.20.90">
    <property type="entry name" value="Phosphatidylinositol 3-kinase Catalytic Subunit, Chain A, domain 1"/>
    <property type="match status" value="1"/>
</dbReference>
<dbReference type="CDD" id="cd02340">
    <property type="entry name" value="ZZ_NBR1_like"/>
    <property type="match status" value="1"/>
</dbReference>
<sequence>MDVPKSIPIKWQYAGGFRRFRLEATSNRTLYEDLIDKATKVATTGNAFYLAWEDEEGDNVLITCDFELEEAWSHQKDGILRIVTIDVQEKKQLKYNNPMKSEPTLHGNVECDECNCLVRGIRYKCILCPDFDLCQTCEKTGTHAKHGMLRIVDPDRTHIPWGTRINYSGVMQGKRCGRPQFDFRNTSTNGPSDHNGKFGTNKRTQVRSDIKDHMSKGIQYLTEFGQQVTSALSSLGIDASYEIKNTANQASSEKAKRSTSQAGSATVENINFIIPHEQDSTVRDEKESDLKTQSSSHINQNSLSVVEATYTENEDIRVLKLEYHVANMPFVDQRRKRKVARGFLLNDIEKAEILAFSDVGLNRTEIARKIGRSRNVVANFLKAPDEYGIKKSGGKPTKLGKREKKKDNGDGMK</sequence>
<dbReference type="InterPro" id="IPR025898">
    <property type="entry name" value="Tc3_transposase_DNA-bd_dom"/>
</dbReference>
<dbReference type="InterPro" id="IPR009057">
    <property type="entry name" value="Homeodomain-like_sf"/>
</dbReference>
<keyword evidence="4" id="KW-0862">Zinc</keyword>
<dbReference type="WBParaSite" id="Hba_14073">
    <property type="protein sequence ID" value="Hba_14073"/>
    <property type="gene ID" value="Hba_14073"/>
</dbReference>
<proteinExistence type="predicted"/>
<reference evidence="10" key="1">
    <citation type="submission" date="2016-11" db="UniProtKB">
        <authorList>
            <consortium name="WormBaseParasite"/>
        </authorList>
    </citation>
    <scope>IDENTIFICATION</scope>
</reference>
<dbReference type="InterPro" id="IPR043145">
    <property type="entry name" value="Znf_ZZ_sf"/>
</dbReference>
<dbReference type="SUPFAM" id="SSF54277">
    <property type="entry name" value="CAD &amp; PB1 domains"/>
    <property type="match status" value="1"/>
</dbReference>
<dbReference type="PANTHER" id="PTHR15090">
    <property type="entry name" value="SEQUESTOSOME 1-RELATED"/>
    <property type="match status" value="1"/>
</dbReference>
<evidence type="ECO:0000256" key="2">
    <source>
        <dbReference type="ARBA" id="ARBA00022723"/>
    </source>
</evidence>
<feature type="region of interest" description="Disordered" evidence="6">
    <location>
        <begin position="184"/>
        <end position="203"/>
    </location>
</feature>
<keyword evidence="3 5" id="KW-0863">Zinc-finger</keyword>
<feature type="compositionally biased region" description="Basic and acidic residues" evidence="6">
    <location>
        <begin position="276"/>
        <end position="290"/>
    </location>
</feature>
<dbReference type="GO" id="GO:0044753">
    <property type="term" value="C:amphisome"/>
    <property type="evidence" value="ECO:0007669"/>
    <property type="project" value="TreeGrafter"/>
</dbReference>
<dbReference type="InterPro" id="IPR052260">
    <property type="entry name" value="Autophagy_Rcpt_SigReg"/>
</dbReference>
<evidence type="ECO:0000256" key="4">
    <source>
        <dbReference type="ARBA" id="ARBA00022833"/>
    </source>
</evidence>
<dbReference type="InterPro" id="IPR000270">
    <property type="entry name" value="PB1_dom"/>
</dbReference>
<evidence type="ECO:0000256" key="3">
    <source>
        <dbReference type="ARBA" id="ARBA00022771"/>
    </source>
</evidence>